<reference evidence="1 2" key="1">
    <citation type="journal article" date="2017" name="Environ. Microbiol.">
        <title>Genome and epigenome of a novel marine Thaumarchaeota strain suggest viral infection, phosphorothioation DNA modification and multiple restriction systems.</title>
        <authorList>
            <person name="Ahlgren N.A."/>
            <person name="Chen Y."/>
            <person name="Needham D.M."/>
            <person name="Parada A.E."/>
            <person name="Sachdeva R."/>
            <person name="Trinh V."/>
            <person name="Chen T."/>
            <person name="Fuhrman J.A."/>
        </authorList>
    </citation>
    <scope>NUCLEOTIDE SEQUENCE [LARGE SCALE GENOMIC DNA]</scope>
    <source>
        <strain evidence="1 2">SPOT01</strain>
    </source>
</reference>
<proteinExistence type="predicted"/>
<dbReference type="RefSeq" id="WP_086907389.1">
    <property type="nucleotide sequence ID" value="NZ_CP021324.1"/>
</dbReference>
<sequence length="122" mass="14128">MTTFDNFQHDLTELVKKYEKELGLKIEEDLEYDIIKIFGPKITSLARAQNGLNDVTELAHATAEHHPYWNLLSNCSEIGHTVLDNWKKSLSSDDVADIEWALKEINQTLEKIKKNKIMPHEH</sequence>
<organism evidence="1 2">
    <name type="scientific">Candidatus Nitrosomarinus catalinensis</name>
    <dbReference type="NCBI Taxonomy" id="1898749"/>
    <lineage>
        <taxon>Archaea</taxon>
        <taxon>Nitrososphaerota</taxon>
        <taxon>Nitrososphaeria</taxon>
        <taxon>Nitrosopumilales</taxon>
        <taxon>Nitrosopumilaceae</taxon>
        <taxon>Candidatus Nitrosomarinus</taxon>
    </lineage>
</organism>
<keyword evidence="2" id="KW-1185">Reference proteome</keyword>
<dbReference type="OrthoDB" id="26482at2157"/>
<evidence type="ECO:0000313" key="1">
    <source>
        <dbReference type="EMBL" id="ARS64250.1"/>
    </source>
</evidence>
<dbReference type="EMBL" id="CP021324">
    <property type="protein sequence ID" value="ARS64250.1"/>
    <property type="molecule type" value="Genomic_DNA"/>
</dbReference>
<gene>
    <name evidence="1" type="ORF">NMSP_0629</name>
</gene>
<dbReference type="AlphaFoldDB" id="A0A2Z2HSL3"/>
<dbReference type="KEGG" id="nct:NMSP_0629"/>
<dbReference type="Proteomes" id="UP000249949">
    <property type="component" value="Chromosome"/>
</dbReference>
<name>A0A2Z2HSL3_9ARCH</name>
<accession>A0A2Z2HSL3</accession>
<evidence type="ECO:0000313" key="2">
    <source>
        <dbReference type="Proteomes" id="UP000249949"/>
    </source>
</evidence>
<protein>
    <submittedName>
        <fullName evidence="1">Uncharacterized protein</fullName>
    </submittedName>
</protein>
<dbReference type="GeneID" id="32901115"/>